<feature type="active site" evidence="3">
    <location>
        <position position="137"/>
    </location>
</feature>
<organism evidence="6 7">
    <name type="scientific">Pseudomonas syringae pv. cilantro</name>
    <dbReference type="NCBI Taxonomy" id="81035"/>
    <lineage>
        <taxon>Bacteria</taxon>
        <taxon>Pseudomonadati</taxon>
        <taxon>Pseudomonadota</taxon>
        <taxon>Gammaproteobacteria</taxon>
        <taxon>Pseudomonadales</taxon>
        <taxon>Pseudomonadaceae</taxon>
        <taxon>Pseudomonas</taxon>
        <taxon>Pseudomonas syringae</taxon>
    </lineage>
</organism>
<name>A0A0N0GI02_PSESX</name>
<comment type="catalytic activity">
    <reaction evidence="3">
        <text>apo-[malonate decarboxylase ACP] + 2'-(5''-triphospho-alpha-D-ribosyl)-3'-dephospho-CoA = holo-[malonate decarboxylase ACP] + diphosphate</text>
        <dbReference type="Rhea" id="RHEA:42644"/>
        <dbReference type="Rhea" id="RHEA-COMP:10160"/>
        <dbReference type="Rhea" id="RHEA-COMP:10161"/>
        <dbReference type="ChEBI" id="CHEBI:29999"/>
        <dbReference type="ChEBI" id="CHEBI:33019"/>
        <dbReference type="ChEBI" id="CHEBI:61378"/>
        <dbReference type="ChEBI" id="CHEBI:82683"/>
        <dbReference type="EC" id="2.7.7.66"/>
    </reaction>
</comment>
<dbReference type="EC" id="2.7.7.66" evidence="3"/>
<sequence>MVIDHAFAVLPHDLLWGMPLSALPDDAPQWALDAVLAGQPVVVRRQVTPVGRVAVGLRGRAREQRYGAVMSLADVYRRVTPEQLRDCSFNSRCDWPALRALRQARPVMEALERGWGVGGSAGFELASGFPALHQDSDLDLILRSPAPFSRQSAAELVEALDTAVCRVDVQLQLEQGAVALREWARPNGRVLLKTTSGARLVSDPWHLAEVCA</sequence>
<comment type="caution">
    <text evidence="6">The sequence shown here is derived from an EMBL/GenBank/DDBJ whole genome shotgun (WGS) entry which is preliminary data.</text>
</comment>
<evidence type="ECO:0000259" key="5">
    <source>
        <dbReference type="Pfam" id="PF20866"/>
    </source>
</evidence>
<evidence type="ECO:0000256" key="2">
    <source>
        <dbReference type="ARBA" id="ARBA00022695"/>
    </source>
</evidence>
<dbReference type="RefSeq" id="WP_054084649.1">
    <property type="nucleotide sequence ID" value="NZ_LGLN01000013.1"/>
</dbReference>
<feature type="domain" description="Phosphoribosyl-dephospho-CoA transferase MdcG N-terminal" evidence="5">
    <location>
        <begin position="11"/>
        <end position="81"/>
    </location>
</feature>
<evidence type="ECO:0000259" key="4">
    <source>
        <dbReference type="Pfam" id="PF10620"/>
    </source>
</evidence>
<accession>A0A0N0GI02</accession>
<dbReference type="EMBL" id="LGLN01000013">
    <property type="protein sequence ID" value="KPC35820.1"/>
    <property type="molecule type" value="Genomic_DNA"/>
</dbReference>
<dbReference type="InterPro" id="IPR049180">
    <property type="entry name" value="MdcG_C"/>
</dbReference>
<evidence type="ECO:0000256" key="3">
    <source>
        <dbReference type="HAMAP-Rule" id="MF_00650"/>
    </source>
</evidence>
<comment type="function">
    <text evidence="3">Transfers 2'-(5-triphosphoribosyl)-3'-dephosphocoenzyme-A to the apo-[acyl-carrier-protein] of the malonate decarboxylase to yield holo-[acyl-carrier-protein].</text>
</comment>
<evidence type="ECO:0000313" key="7">
    <source>
        <dbReference type="Proteomes" id="UP000037891"/>
    </source>
</evidence>
<dbReference type="AlphaFoldDB" id="A0A0N0GI02"/>
<dbReference type="Proteomes" id="UP000037891">
    <property type="component" value="Unassembled WGS sequence"/>
</dbReference>
<dbReference type="GO" id="GO:0016779">
    <property type="term" value="F:nucleotidyltransferase activity"/>
    <property type="evidence" value="ECO:0007669"/>
    <property type="project" value="UniProtKB-UniRule"/>
</dbReference>
<feature type="domain" description="Phosphoribosyl-dephospho-CoA transferase MdcG C-terminal" evidence="4">
    <location>
        <begin position="90"/>
        <end position="204"/>
    </location>
</feature>
<reference evidence="6 7" key="2">
    <citation type="submission" date="2015-10" db="EMBL/GenBank/DDBJ databases">
        <title>Comparative genomics and high-throughput reverse genetic screens identify a new phytobacterial MAMP and an Arabidopsis receptor required for immune elicitation.</title>
        <authorList>
            <person name="Mott G.A."/>
            <person name="Thakur S."/>
            <person name="Wang P.W."/>
            <person name="Desveaux D."/>
            <person name="Guttman D.S."/>
        </authorList>
    </citation>
    <scope>NUCLEOTIDE SEQUENCE [LARGE SCALE GENOMIC DNA]</scope>
    <source>
        <strain evidence="6 7">0788_9</strain>
    </source>
</reference>
<comment type="similarity">
    <text evidence="3">Belongs to the MdcG family.</text>
</comment>
<protein>
    <recommendedName>
        <fullName evidence="3">Phosphoribosyl-dephospho-CoA transferase</fullName>
        <ecNumber evidence="3">2.7.7.66</ecNumber>
    </recommendedName>
    <alternativeName>
        <fullName evidence="3">Malonate decarboxylase holo-[acyl-carrier-protein] synthase</fullName>
        <shortName evidence="3">Holo-ACP synthase</shortName>
    </alternativeName>
</protein>
<evidence type="ECO:0000256" key="1">
    <source>
        <dbReference type="ARBA" id="ARBA00022679"/>
    </source>
</evidence>
<reference evidence="6 7" key="1">
    <citation type="submission" date="2015-07" db="EMBL/GenBank/DDBJ databases">
        <authorList>
            <person name="Noorani M."/>
        </authorList>
    </citation>
    <scope>NUCLEOTIDE SEQUENCE [LARGE SCALE GENOMIC DNA]</scope>
    <source>
        <strain evidence="6 7">0788_9</strain>
    </source>
</reference>
<dbReference type="Pfam" id="PF20866">
    <property type="entry name" value="MdcG_N"/>
    <property type="match status" value="1"/>
</dbReference>
<evidence type="ECO:0000313" key="6">
    <source>
        <dbReference type="EMBL" id="KPC35820.1"/>
    </source>
</evidence>
<gene>
    <name evidence="3" type="primary">mdcG</name>
    <name evidence="6" type="ORF">ABJ99_4232</name>
</gene>
<keyword evidence="1 3" id="KW-0808">Transferase</keyword>
<proteinExistence type="inferred from homology"/>
<dbReference type="NCBIfam" id="NF002332">
    <property type="entry name" value="PRK01293.1"/>
    <property type="match status" value="1"/>
</dbReference>
<dbReference type="NCBIfam" id="TIGR03135">
    <property type="entry name" value="malonate_mdcG"/>
    <property type="match status" value="1"/>
</dbReference>
<dbReference type="HAMAP" id="MF_00650">
    <property type="entry name" value="Malonate_MdcG"/>
    <property type="match status" value="1"/>
</dbReference>
<dbReference type="InterPro" id="IPR017557">
    <property type="entry name" value="Holo-ACP_synthase"/>
</dbReference>
<keyword evidence="2 3" id="KW-0548">Nucleotidyltransferase</keyword>
<feature type="active site" evidence="3">
    <location>
        <position position="139"/>
    </location>
</feature>
<dbReference type="InterPro" id="IPR048903">
    <property type="entry name" value="MdcG_N"/>
</dbReference>
<dbReference type="Pfam" id="PF10620">
    <property type="entry name" value="MdcG"/>
    <property type="match status" value="1"/>
</dbReference>
<dbReference type="PATRIC" id="fig|81035.3.peg.4498"/>